<dbReference type="InParanoid" id="A7UW08"/>
<dbReference type="PaxDb" id="5141-EFNCRP00000001440"/>
<dbReference type="RefSeq" id="XP_001728440.1">
    <property type="nucleotide sequence ID" value="XM_001728388.1"/>
</dbReference>
<evidence type="ECO:0000256" key="1">
    <source>
        <dbReference type="SAM" id="MobiDB-lite"/>
    </source>
</evidence>
<feature type="compositionally biased region" description="Basic and acidic residues" evidence="1">
    <location>
        <begin position="1"/>
        <end position="24"/>
    </location>
</feature>
<name>A7UW08_NEUCR</name>
<feature type="region of interest" description="Disordered" evidence="1">
    <location>
        <begin position="1"/>
        <end position="26"/>
    </location>
</feature>
<dbReference type="HOGENOM" id="CLU_2146538_0_0_1"/>
<sequence>MLSGWDDHESRRLQESWGGRREPRSPGFIAGASIVVGEDCFMMVKLKLRTRKSYAWHDRTPRLRMTDRSIRRAEKGRRRWRERRFSRGDSPDFLLNQRSGPAQSVCFVPNTS</sequence>
<dbReference type="AlphaFoldDB" id="A7UW08"/>
<dbReference type="EMBL" id="CM002241">
    <property type="protein sequence ID" value="EDO65349.1"/>
    <property type="molecule type" value="Genomic_DNA"/>
</dbReference>
<gene>
    <name evidence="2" type="ORF">NCU11059</name>
</gene>
<protein>
    <submittedName>
        <fullName evidence="2">Uncharacterized protein</fullName>
    </submittedName>
</protein>
<organism evidence="2 3">
    <name type="scientific">Neurospora crassa (strain ATCC 24698 / 74-OR23-1A / CBS 708.71 / DSM 1257 / FGSC 987)</name>
    <dbReference type="NCBI Taxonomy" id="367110"/>
    <lineage>
        <taxon>Eukaryota</taxon>
        <taxon>Fungi</taxon>
        <taxon>Dikarya</taxon>
        <taxon>Ascomycota</taxon>
        <taxon>Pezizomycotina</taxon>
        <taxon>Sordariomycetes</taxon>
        <taxon>Sordariomycetidae</taxon>
        <taxon>Sordariales</taxon>
        <taxon>Sordariaceae</taxon>
        <taxon>Neurospora</taxon>
    </lineage>
</organism>
<reference evidence="2 3" key="1">
    <citation type="journal article" date="2003" name="Nature">
        <title>The genome sequence of the filamentous fungus Neurospora crassa.</title>
        <authorList>
            <person name="Galagan J.E."/>
            <person name="Calvo S.E."/>
            <person name="Borkovich K.A."/>
            <person name="Selker E.U."/>
            <person name="Read N.D."/>
            <person name="Jaffe D."/>
            <person name="FitzHugh W."/>
            <person name="Ma L.J."/>
            <person name="Smirnov S."/>
            <person name="Purcell S."/>
            <person name="Rehman B."/>
            <person name="Elkins T."/>
            <person name="Engels R."/>
            <person name="Wang S."/>
            <person name="Nielsen C.B."/>
            <person name="Butler J."/>
            <person name="Endrizzi M."/>
            <person name="Qui D."/>
            <person name="Ianakiev P."/>
            <person name="Bell-Pedersen D."/>
            <person name="Nelson M.A."/>
            <person name="Werner-Washburne M."/>
            <person name="Selitrennikoff C.P."/>
            <person name="Kinsey J.A."/>
            <person name="Braun E.L."/>
            <person name="Zelter A."/>
            <person name="Schulte U."/>
            <person name="Kothe G.O."/>
            <person name="Jedd G."/>
            <person name="Mewes W."/>
            <person name="Staben C."/>
            <person name="Marcotte E."/>
            <person name="Greenberg D."/>
            <person name="Roy A."/>
            <person name="Foley K."/>
            <person name="Naylor J."/>
            <person name="Stange-Thomann N."/>
            <person name="Barrett R."/>
            <person name="Gnerre S."/>
            <person name="Kamal M."/>
            <person name="Kamvysselis M."/>
            <person name="Mauceli E."/>
            <person name="Bielke C."/>
            <person name="Rudd S."/>
            <person name="Frishman D."/>
            <person name="Krystofova S."/>
            <person name="Rasmussen C."/>
            <person name="Metzenberg R.L."/>
            <person name="Perkins D.D."/>
            <person name="Kroken S."/>
            <person name="Cogoni C."/>
            <person name="Macino G."/>
            <person name="Catcheside D."/>
            <person name="Li W."/>
            <person name="Pratt R.J."/>
            <person name="Osmani S.A."/>
            <person name="DeSouza C.P."/>
            <person name="Glass L."/>
            <person name="Orbach M.J."/>
            <person name="Berglund J.A."/>
            <person name="Voelker R."/>
            <person name="Yarden O."/>
            <person name="Plamann M."/>
            <person name="Seiler S."/>
            <person name="Dunlap J."/>
            <person name="Radford A."/>
            <person name="Aramayo R."/>
            <person name="Natvig D.O."/>
            <person name="Alex L.A."/>
            <person name="Mannhaupt G."/>
            <person name="Ebbole D.J."/>
            <person name="Freitag M."/>
            <person name="Paulsen I."/>
            <person name="Sachs M.S."/>
            <person name="Lander E.S."/>
            <person name="Nusbaum C."/>
            <person name="Birren B."/>
        </authorList>
    </citation>
    <scope>NUCLEOTIDE SEQUENCE [LARGE SCALE GENOMIC DNA]</scope>
    <source>
        <strain evidence="3">ATCC 24698 / 74-OR23-1A / CBS 708.71 / DSM 1257 / FGSC 987</strain>
    </source>
</reference>
<dbReference type="KEGG" id="ncr:NCU11059"/>
<keyword evidence="3" id="KW-1185">Reference proteome</keyword>
<accession>A7UW08</accession>
<evidence type="ECO:0000313" key="3">
    <source>
        <dbReference type="Proteomes" id="UP000001805"/>
    </source>
</evidence>
<proteinExistence type="predicted"/>
<evidence type="ECO:0000313" key="2">
    <source>
        <dbReference type="EMBL" id="EDO65349.1"/>
    </source>
</evidence>
<dbReference type="Proteomes" id="UP000001805">
    <property type="component" value="Chromosome 5, Linkage Group VI"/>
</dbReference>
<dbReference type="VEuPathDB" id="FungiDB:NCU11059"/>
<dbReference type="GeneID" id="5847788"/>